<dbReference type="EMBL" id="JAUJYO010000020">
    <property type="protein sequence ID" value="KAK1286930.1"/>
    <property type="molecule type" value="Genomic_DNA"/>
</dbReference>
<name>A0AAV9CCU4_ACOCL</name>
<evidence type="ECO:0000313" key="8">
    <source>
        <dbReference type="Proteomes" id="UP001180020"/>
    </source>
</evidence>
<dbReference type="PANTHER" id="PTHR31234">
    <property type="entry name" value="LATE EMBRYOGENESIS ABUNDANT (LEA) HYDROXYPROLINE-RICH GLYCOPROTEIN FAMILY"/>
    <property type="match status" value="1"/>
</dbReference>
<evidence type="ECO:0000256" key="5">
    <source>
        <dbReference type="SAM" id="Phobius"/>
    </source>
</evidence>
<feature type="domain" description="Late embryogenesis abundant protein LEA-2 subgroup" evidence="6">
    <location>
        <begin position="105"/>
        <end position="204"/>
    </location>
</feature>
<accession>A0AAV9CCU4</accession>
<evidence type="ECO:0000256" key="3">
    <source>
        <dbReference type="ARBA" id="ARBA00022989"/>
    </source>
</evidence>
<keyword evidence="8" id="KW-1185">Reference proteome</keyword>
<evidence type="ECO:0000256" key="4">
    <source>
        <dbReference type="ARBA" id="ARBA00023136"/>
    </source>
</evidence>
<organism evidence="7 8">
    <name type="scientific">Acorus calamus</name>
    <name type="common">Sweet flag</name>
    <dbReference type="NCBI Taxonomy" id="4465"/>
    <lineage>
        <taxon>Eukaryota</taxon>
        <taxon>Viridiplantae</taxon>
        <taxon>Streptophyta</taxon>
        <taxon>Embryophyta</taxon>
        <taxon>Tracheophyta</taxon>
        <taxon>Spermatophyta</taxon>
        <taxon>Magnoliopsida</taxon>
        <taxon>Liliopsida</taxon>
        <taxon>Acoraceae</taxon>
        <taxon>Acorus</taxon>
    </lineage>
</organism>
<keyword evidence="2 5" id="KW-0812">Transmembrane</keyword>
<feature type="transmembrane region" description="Helical" evidence="5">
    <location>
        <begin position="44"/>
        <end position="70"/>
    </location>
</feature>
<dbReference type="Proteomes" id="UP001180020">
    <property type="component" value="Unassembled WGS sequence"/>
</dbReference>
<evidence type="ECO:0000259" key="6">
    <source>
        <dbReference type="Pfam" id="PF03168"/>
    </source>
</evidence>
<dbReference type="InterPro" id="IPR004864">
    <property type="entry name" value="LEA_2"/>
</dbReference>
<reference evidence="7" key="2">
    <citation type="submission" date="2023-06" db="EMBL/GenBank/DDBJ databases">
        <authorList>
            <person name="Ma L."/>
            <person name="Liu K.-W."/>
            <person name="Li Z."/>
            <person name="Hsiao Y.-Y."/>
            <person name="Qi Y."/>
            <person name="Fu T."/>
            <person name="Tang G."/>
            <person name="Zhang D."/>
            <person name="Sun W.-H."/>
            <person name="Liu D.-K."/>
            <person name="Li Y."/>
            <person name="Chen G.-Z."/>
            <person name="Liu X.-D."/>
            <person name="Liao X.-Y."/>
            <person name="Jiang Y.-T."/>
            <person name="Yu X."/>
            <person name="Hao Y."/>
            <person name="Huang J."/>
            <person name="Zhao X.-W."/>
            <person name="Ke S."/>
            <person name="Chen Y.-Y."/>
            <person name="Wu W.-L."/>
            <person name="Hsu J.-L."/>
            <person name="Lin Y.-F."/>
            <person name="Huang M.-D."/>
            <person name="Li C.-Y."/>
            <person name="Huang L."/>
            <person name="Wang Z.-W."/>
            <person name="Zhao X."/>
            <person name="Zhong W.-Y."/>
            <person name="Peng D.-H."/>
            <person name="Ahmad S."/>
            <person name="Lan S."/>
            <person name="Zhang J.-S."/>
            <person name="Tsai W.-C."/>
            <person name="Van De Peer Y."/>
            <person name="Liu Z.-J."/>
        </authorList>
    </citation>
    <scope>NUCLEOTIDE SEQUENCE</scope>
    <source>
        <strain evidence="7">CP</strain>
        <tissue evidence="7">Leaves</tissue>
    </source>
</reference>
<comment type="subcellular location">
    <subcellularLocation>
        <location evidence="1">Membrane</location>
        <topology evidence="1">Single-pass membrane protein</topology>
    </subcellularLocation>
</comment>
<evidence type="ECO:0000313" key="7">
    <source>
        <dbReference type="EMBL" id="KAK1286930.1"/>
    </source>
</evidence>
<dbReference type="InterPro" id="IPR044839">
    <property type="entry name" value="NDR1-like"/>
</dbReference>
<gene>
    <name evidence="7" type="ORF">QJS10_CPB20g02141</name>
</gene>
<proteinExistence type="predicted"/>
<dbReference type="GO" id="GO:0016020">
    <property type="term" value="C:membrane"/>
    <property type="evidence" value="ECO:0007669"/>
    <property type="project" value="UniProtKB-SubCell"/>
</dbReference>
<reference evidence="7" key="1">
    <citation type="journal article" date="2023" name="Nat. Commun.">
        <title>Diploid and tetraploid genomes of Acorus and the evolution of monocots.</title>
        <authorList>
            <person name="Ma L."/>
            <person name="Liu K.W."/>
            <person name="Li Z."/>
            <person name="Hsiao Y.Y."/>
            <person name="Qi Y."/>
            <person name="Fu T."/>
            <person name="Tang G.D."/>
            <person name="Zhang D."/>
            <person name="Sun W.H."/>
            <person name="Liu D.K."/>
            <person name="Li Y."/>
            <person name="Chen G.Z."/>
            <person name="Liu X.D."/>
            <person name="Liao X.Y."/>
            <person name="Jiang Y.T."/>
            <person name="Yu X."/>
            <person name="Hao Y."/>
            <person name="Huang J."/>
            <person name="Zhao X.W."/>
            <person name="Ke S."/>
            <person name="Chen Y.Y."/>
            <person name="Wu W.L."/>
            <person name="Hsu J.L."/>
            <person name="Lin Y.F."/>
            <person name="Huang M.D."/>
            <person name="Li C.Y."/>
            <person name="Huang L."/>
            <person name="Wang Z.W."/>
            <person name="Zhao X."/>
            <person name="Zhong W.Y."/>
            <person name="Peng D.H."/>
            <person name="Ahmad S."/>
            <person name="Lan S."/>
            <person name="Zhang J.S."/>
            <person name="Tsai W.C."/>
            <person name="Van de Peer Y."/>
            <person name="Liu Z.J."/>
        </authorList>
    </citation>
    <scope>NUCLEOTIDE SEQUENCE</scope>
    <source>
        <strain evidence="7">CP</strain>
    </source>
</reference>
<protein>
    <recommendedName>
        <fullName evidence="6">Late embryogenesis abundant protein LEA-2 subgroup domain-containing protein</fullName>
    </recommendedName>
</protein>
<sequence length="225" mass="24268">MMGDNKEQVRPLAISPTYELENPFSSSSSPSSKFKLHYRRRRHCILCCGCTTATAAIVAVVLLVLALTVFKAKEPKISMNSLTLQNFQFALSTPVTINLTVTANVSVKNPNAASFKYGNTTTSISYRGTNVGEVHSPPGEAPAHRTVRMNLTVDVLGDKLLGVPSLLGDVASGSLAVRSLTRVGGRVKIIGIIKRHVVVTMNCSFTVSVTTQSILDQRCVQHVKL</sequence>
<comment type="caution">
    <text evidence="7">The sequence shown here is derived from an EMBL/GenBank/DDBJ whole genome shotgun (WGS) entry which is preliminary data.</text>
</comment>
<dbReference type="Pfam" id="PF03168">
    <property type="entry name" value="LEA_2"/>
    <property type="match status" value="1"/>
</dbReference>
<keyword evidence="3 5" id="KW-1133">Transmembrane helix</keyword>
<keyword evidence="4 5" id="KW-0472">Membrane</keyword>
<evidence type="ECO:0000256" key="1">
    <source>
        <dbReference type="ARBA" id="ARBA00004167"/>
    </source>
</evidence>
<evidence type="ECO:0000256" key="2">
    <source>
        <dbReference type="ARBA" id="ARBA00022692"/>
    </source>
</evidence>
<dbReference type="Gene3D" id="2.60.40.1820">
    <property type="match status" value="1"/>
</dbReference>
<dbReference type="PANTHER" id="PTHR31234:SF65">
    <property type="entry name" value="LATE EMBRYOGENESIS ABUNDANT PROTEIN, LEA_2 SUBGROUP"/>
    <property type="match status" value="1"/>
</dbReference>
<dbReference type="GO" id="GO:0098542">
    <property type="term" value="P:defense response to other organism"/>
    <property type="evidence" value="ECO:0007669"/>
    <property type="project" value="InterPro"/>
</dbReference>
<dbReference type="AlphaFoldDB" id="A0AAV9CCU4"/>
<dbReference type="SUPFAM" id="SSF117070">
    <property type="entry name" value="LEA14-like"/>
    <property type="match status" value="1"/>
</dbReference>